<dbReference type="PANTHER" id="PTHR43483:SF3">
    <property type="entry name" value="MEMBRANE TRANSPORTER PROTEIN HI_0806-RELATED"/>
    <property type="match status" value="1"/>
</dbReference>
<organism evidence="7 8">
    <name type="scientific">Idiomarina tyrosinivorans</name>
    <dbReference type="NCBI Taxonomy" id="1445662"/>
    <lineage>
        <taxon>Bacteria</taxon>
        <taxon>Pseudomonadati</taxon>
        <taxon>Pseudomonadota</taxon>
        <taxon>Gammaproteobacteria</taxon>
        <taxon>Alteromonadales</taxon>
        <taxon>Idiomarinaceae</taxon>
        <taxon>Idiomarina</taxon>
    </lineage>
</organism>
<gene>
    <name evidence="7" type="ORF">CWI84_06810</name>
</gene>
<evidence type="ECO:0000256" key="3">
    <source>
        <dbReference type="ARBA" id="ARBA00022692"/>
    </source>
</evidence>
<name>A0A432ZR81_9GAMM</name>
<feature type="transmembrane region" description="Helical" evidence="6">
    <location>
        <begin position="48"/>
        <end position="66"/>
    </location>
</feature>
<dbReference type="Pfam" id="PF01925">
    <property type="entry name" value="TauE"/>
    <property type="match status" value="1"/>
</dbReference>
<dbReference type="GO" id="GO:0005886">
    <property type="term" value="C:plasma membrane"/>
    <property type="evidence" value="ECO:0007669"/>
    <property type="project" value="UniProtKB-SubCell"/>
</dbReference>
<keyword evidence="3 6" id="KW-0812">Transmembrane</keyword>
<evidence type="ECO:0000256" key="5">
    <source>
        <dbReference type="ARBA" id="ARBA00023136"/>
    </source>
</evidence>
<evidence type="ECO:0000313" key="8">
    <source>
        <dbReference type="Proteomes" id="UP000287996"/>
    </source>
</evidence>
<feature type="transmembrane region" description="Helical" evidence="6">
    <location>
        <begin position="107"/>
        <end position="126"/>
    </location>
</feature>
<dbReference type="PANTHER" id="PTHR43483">
    <property type="entry name" value="MEMBRANE TRANSPORTER PROTEIN HI_0806-RELATED"/>
    <property type="match status" value="1"/>
</dbReference>
<dbReference type="InterPro" id="IPR002781">
    <property type="entry name" value="TM_pro_TauE-like"/>
</dbReference>
<dbReference type="Proteomes" id="UP000287996">
    <property type="component" value="Unassembled WGS sequence"/>
</dbReference>
<feature type="transmembrane region" description="Helical" evidence="6">
    <location>
        <begin position="12"/>
        <end position="36"/>
    </location>
</feature>
<evidence type="ECO:0000256" key="4">
    <source>
        <dbReference type="ARBA" id="ARBA00022989"/>
    </source>
</evidence>
<feature type="transmembrane region" description="Helical" evidence="6">
    <location>
        <begin position="247"/>
        <end position="264"/>
    </location>
</feature>
<reference evidence="7 8" key="1">
    <citation type="journal article" date="2011" name="Front. Microbiol.">
        <title>Genomic signatures of strain selection and enhancement in Bacillus atrophaeus var. globigii, a historical biowarfare simulant.</title>
        <authorList>
            <person name="Gibbons H.S."/>
            <person name="Broomall S.M."/>
            <person name="McNew L.A."/>
            <person name="Daligault H."/>
            <person name="Chapman C."/>
            <person name="Bruce D."/>
            <person name="Karavis M."/>
            <person name="Krepps M."/>
            <person name="McGregor P.A."/>
            <person name="Hong C."/>
            <person name="Park K.H."/>
            <person name="Akmal A."/>
            <person name="Feldman A."/>
            <person name="Lin J.S."/>
            <person name="Chang W.E."/>
            <person name="Higgs B.W."/>
            <person name="Demirev P."/>
            <person name="Lindquist J."/>
            <person name="Liem A."/>
            <person name="Fochler E."/>
            <person name="Read T.D."/>
            <person name="Tapia R."/>
            <person name="Johnson S."/>
            <person name="Bishop-Lilly K.A."/>
            <person name="Detter C."/>
            <person name="Han C."/>
            <person name="Sozhamannan S."/>
            <person name="Rosenzweig C.N."/>
            <person name="Skowronski E.W."/>
        </authorList>
    </citation>
    <scope>NUCLEOTIDE SEQUENCE [LARGE SCALE GENOMIC DNA]</scope>
    <source>
        <strain evidence="7 8">CC-PW-9</strain>
    </source>
</reference>
<keyword evidence="4 6" id="KW-1133">Transmembrane helix</keyword>
<keyword evidence="5 6" id="KW-0472">Membrane</keyword>
<feature type="transmembrane region" description="Helical" evidence="6">
    <location>
        <begin position="215"/>
        <end position="235"/>
    </location>
</feature>
<feature type="transmembrane region" description="Helical" evidence="6">
    <location>
        <begin position="179"/>
        <end position="203"/>
    </location>
</feature>
<accession>A0A432ZR81</accession>
<evidence type="ECO:0000313" key="7">
    <source>
        <dbReference type="EMBL" id="RUO80336.1"/>
    </source>
</evidence>
<dbReference type="AlphaFoldDB" id="A0A432ZR81"/>
<keyword evidence="8" id="KW-1185">Reference proteome</keyword>
<evidence type="ECO:0000256" key="2">
    <source>
        <dbReference type="ARBA" id="ARBA00009142"/>
    </source>
</evidence>
<feature type="transmembrane region" description="Helical" evidence="6">
    <location>
        <begin position="78"/>
        <end position="101"/>
    </location>
</feature>
<dbReference type="EMBL" id="PIQH01000005">
    <property type="protein sequence ID" value="RUO80336.1"/>
    <property type="molecule type" value="Genomic_DNA"/>
</dbReference>
<dbReference type="OrthoDB" id="457670at2"/>
<evidence type="ECO:0000256" key="6">
    <source>
        <dbReference type="RuleBase" id="RU363041"/>
    </source>
</evidence>
<proteinExistence type="inferred from homology"/>
<evidence type="ECO:0000256" key="1">
    <source>
        <dbReference type="ARBA" id="ARBA00004141"/>
    </source>
</evidence>
<comment type="caution">
    <text evidence="7">The sequence shown here is derived from an EMBL/GenBank/DDBJ whole genome shotgun (WGS) entry which is preliminary data.</text>
</comment>
<dbReference type="RefSeq" id="WP_126841833.1">
    <property type="nucleotide sequence ID" value="NZ_PIQH01000005.1"/>
</dbReference>
<comment type="subcellular location">
    <subcellularLocation>
        <location evidence="6">Cell membrane</location>
        <topology evidence="6">Multi-pass membrane protein</topology>
    </subcellularLocation>
    <subcellularLocation>
        <location evidence="1">Membrane</location>
        <topology evidence="1">Multi-pass membrane protein</topology>
    </subcellularLocation>
</comment>
<sequence>MDMLSIIECLIAGSFAGLLAGLLGIGGGLIVVPLLMYLLPNAGVAPELVMPSAIATSLATVCMTTLSSSRTHAKQGLVTPQLALSVLPGLSLGALLGALLVTVVDPFWLQRIFATMLVLLALRMLLRKAKPLEPAEHAGGWIIRLGTFVIGTMSALVGIGGGALTVPFLQRQKIPVRTAIAVSSMGSFTIGVSSVAMFIILGWVHEDKSTSELGLIFWPAWLAISCASVIAAQQGAKLVQRLPVKRLQQVFALFLLVVGGKLLLL</sequence>
<keyword evidence="6" id="KW-1003">Cell membrane</keyword>
<feature type="transmembrane region" description="Helical" evidence="6">
    <location>
        <begin position="138"/>
        <end position="159"/>
    </location>
</feature>
<protein>
    <recommendedName>
        <fullName evidence="6">Probable membrane transporter protein</fullName>
    </recommendedName>
</protein>
<comment type="similarity">
    <text evidence="2 6">Belongs to the 4-toluene sulfonate uptake permease (TSUP) (TC 2.A.102) family.</text>
</comment>